<evidence type="ECO:0000256" key="1">
    <source>
        <dbReference type="SAM" id="MobiDB-lite"/>
    </source>
</evidence>
<dbReference type="Proteomes" id="UP000274504">
    <property type="component" value="Unassembled WGS sequence"/>
</dbReference>
<feature type="compositionally biased region" description="Polar residues" evidence="1">
    <location>
        <begin position="101"/>
        <end position="123"/>
    </location>
</feature>
<feature type="compositionally biased region" description="Polar residues" evidence="1">
    <location>
        <begin position="71"/>
        <end position="88"/>
    </location>
</feature>
<dbReference type="WBParaSite" id="HDID_0000188801-mRNA-1">
    <property type="protein sequence ID" value="HDID_0000188801-mRNA-1"/>
    <property type="gene ID" value="HDID_0000188801"/>
</dbReference>
<name>A0A0R3SBL9_HYMDI</name>
<sequence>MFYYRRKMEKRTSFWKKVLEGRNNTDSVREEDENDDDDDDDDDDGDDDDESEESIPSLRGDNIETPDKSTETSPSSPFAPSNESNENQYPLIHHDTKNNDSDQVSSMQISPKKSVPGQSSESVVSPILICSSHSTYIGRMFGDTDGVIDNLKPPFTCDPEGINLYLRLGTVRKFINDFSLIKSSFGQKRICECSY</sequence>
<dbReference type="EMBL" id="UYSG01000402">
    <property type="protein sequence ID" value="VDL19350.1"/>
    <property type="molecule type" value="Genomic_DNA"/>
</dbReference>
<gene>
    <name evidence="2" type="ORF">HDID_LOCUS1889</name>
</gene>
<dbReference type="AlphaFoldDB" id="A0A0R3SBL9"/>
<feature type="compositionally biased region" description="Acidic residues" evidence="1">
    <location>
        <begin position="29"/>
        <end position="53"/>
    </location>
</feature>
<reference evidence="4" key="1">
    <citation type="submission" date="2017-02" db="UniProtKB">
        <authorList>
            <consortium name="WormBaseParasite"/>
        </authorList>
    </citation>
    <scope>IDENTIFICATION</scope>
</reference>
<proteinExistence type="predicted"/>
<accession>A0A0R3SBL9</accession>
<reference evidence="2 3" key="2">
    <citation type="submission" date="2018-11" db="EMBL/GenBank/DDBJ databases">
        <authorList>
            <consortium name="Pathogen Informatics"/>
        </authorList>
    </citation>
    <scope>NUCLEOTIDE SEQUENCE [LARGE SCALE GENOMIC DNA]</scope>
</reference>
<evidence type="ECO:0000313" key="4">
    <source>
        <dbReference type="WBParaSite" id="HDID_0000188801-mRNA-1"/>
    </source>
</evidence>
<evidence type="ECO:0000313" key="3">
    <source>
        <dbReference type="Proteomes" id="UP000274504"/>
    </source>
</evidence>
<feature type="compositionally biased region" description="Basic and acidic residues" evidence="1">
    <location>
        <begin position="61"/>
        <end position="70"/>
    </location>
</feature>
<protein>
    <submittedName>
        <fullName evidence="4">FYR N-terminal domain-containing protein</fullName>
    </submittedName>
</protein>
<organism evidence="4">
    <name type="scientific">Hymenolepis diminuta</name>
    <name type="common">Rat tapeworm</name>
    <dbReference type="NCBI Taxonomy" id="6216"/>
    <lineage>
        <taxon>Eukaryota</taxon>
        <taxon>Metazoa</taxon>
        <taxon>Spiralia</taxon>
        <taxon>Lophotrochozoa</taxon>
        <taxon>Platyhelminthes</taxon>
        <taxon>Cestoda</taxon>
        <taxon>Eucestoda</taxon>
        <taxon>Cyclophyllidea</taxon>
        <taxon>Hymenolepididae</taxon>
        <taxon>Hymenolepis</taxon>
    </lineage>
</organism>
<evidence type="ECO:0000313" key="2">
    <source>
        <dbReference type="EMBL" id="VDL19350.1"/>
    </source>
</evidence>
<feature type="region of interest" description="Disordered" evidence="1">
    <location>
        <begin position="15"/>
        <end position="123"/>
    </location>
</feature>